<dbReference type="PANTHER" id="PTHR47723:SF19">
    <property type="entry name" value="POLYNUCLEOTIDYL TRANSFERASE, RIBONUCLEASE H-LIKE SUPERFAMILY PROTEIN"/>
    <property type="match status" value="1"/>
</dbReference>
<dbReference type="CDD" id="cd06222">
    <property type="entry name" value="RNase_H_like"/>
    <property type="match status" value="1"/>
</dbReference>
<dbReference type="Pfam" id="PF13456">
    <property type="entry name" value="RVT_3"/>
    <property type="match status" value="1"/>
</dbReference>
<evidence type="ECO:0000313" key="2">
    <source>
        <dbReference type="EMBL" id="KAL3522371.1"/>
    </source>
</evidence>
<keyword evidence="3" id="KW-1185">Reference proteome</keyword>
<evidence type="ECO:0000313" key="3">
    <source>
        <dbReference type="Proteomes" id="UP001630127"/>
    </source>
</evidence>
<dbReference type="InterPro" id="IPR036397">
    <property type="entry name" value="RNaseH_sf"/>
</dbReference>
<dbReference type="InterPro" id="IPR044730">
    <property type="entry name" value="RNase_H-like_dom_plant"/>
</dbReference>
<evidence type="ECO:0000259" key="1">
    <source>
        <dbReference type="Pfam" id="PF13456"/>
    </source>
</evidence>
<dbReference type="EMBL" id="JBJUIK010000007">
    <property type="protein sequence ID" value="KAL3522371.1"/>
    <property type="molecule type" value="Genomic_DNA"/>
</dbReference>
<dbReference type="PANTHER" id="PTHR47723">
    <property type="entry name" value="OS05G0353850 PROTEIN"/>
    <property type="match status" value="1"/>
</dbReference>
<feature type="domain" description="RNase H type-1" evidence="1">
    <location>
        <begin position="15"/>
        <end position="92"/>
    </location>
</feature>
<dbReference type="Gene3D" id="3.30.420.10">
    <property type="entry name" value="Ribonuclease H-like superfamily/Ribonuclease H"/>
    <property type="match status" value="1"/>
</dbReference>
<sequence>MDFWLLWMDRYFYYAEFWSIRFGLQIAKEKGLNKLILESDSKVVIDLLNNNCEIPPHVRALIADYRSYCLGIQGRFQHSYREGNFCADILANIGVKSSTPFNLRSQPPIGLGSLLVVDIRGFNWKRPS</sequence>
<proteinExistence type="predicted"/>
<name>A0ABD2ZU87_9GENT</name>
<gene>
    <name evidence="2" type="ORF">ACH5RR_015205</name>
</gene>
<dbReference type="InterPro" id="IPR012337">
    <property type="entry name" value="RNaseH-like_sf"/>
</dbReference>
<dbReference type="AlphaFoldDB" id="A0ABD2ZU87"/>
<protein>
    <recommendedName>
        <fullName evidence="1">RNase H type-1 domain-containing protein</fullName>
    </recommendedName>
</protein>
<comment type="caution">
    <text evidence="2">The sequence shown here is derived from an EMBL/GenBank/DDBJ whole genome shotgun (WGS) entry which is preliminary data.</text>
</comment>
<dbReference type="Proteomes" id="UP001630127">
    <property type="component" value="Unassembled WGS sequence"/>
</dbReference>
<dbReference type="InterPro" id="IPR002156">
    <property type="entry name" value="RNaseH_domain"/>
</dbReference>
<accession>A0ABD2ZU87</accession>
<organism evidence="2 3">
    <name type="scientific">Cinchona calisaya</name>
    <dbReference type="NCBI Taxonomy" id="153742"/>
    <lineage>
        <taxon>Eukaryota</taxon>
        <taxon>Viridiplantae</taxon>
        <taxon>Streptophyta</taxon>
        <taxon>Embryophyta</taxon>
        <taxon>Tracheophyta</taxon>
        <taxon>Spermatophyta</taxon>
        <taxon>Magnoliopsida</taxon>
        <taxon>eudicotyledons</taxon>
        <taxon>Gunneridae</taxon>
        <taxon>Pentapetalae</taxon>
        <taxon>asterids</taxon>
        <taxon>lamiids</taxon>
        <taxon>Gentianales</taxon>
        <taxon>Rubiaceae</taxon>
        <taxon>Cinchonoideae</taxon>
        <taxon>Cinchoneae</taxon>
        <taxon>Cinchona</taxon>
    </lineage>
</organism>
<dbReference type="InterPro" id="IPR053151">
    <property type="entry name" value="RNase_H-like"/>
</dbReference>
<dbReference type="SUPFAM" id="SSF53098">
    <property type="entry name" value="Ribonuclease H-like"/>
    <property type="match status" value="1"/>
</dbReference>
<reference evidence="2 3" key="1">
    <citation type="submission" date="2024-11" db="EMBL/GenBank/DDBJ databases">
        <title>A near-complete genome assembly of Cinchona calisaya.</title>
        <authorList>
            <person name="Lian D.C."/>
            <person name="Zhao X.W."/>
            <person name="Wei L."/>
        </authorList>
    </citation>
    <scope>NUCLEOTIDE SEQUENCE [LARGE SCALE GENOMIC DNA]</scope>
    <source>
        <tissue evidence="2">Nenye</tissue>
    </source>
</reference>